<dbReference type="PANTHER" id="PTHR11439">
    <property type="entry name" value="GAG-POL-RELATED RETROTRANSPOSON"/>
    <property type="match status" value="1"/>
</dbReference>
<protein>
    <recommendedName>
        <fullName evidence="3">Retrovirus-related Pol polyprotein from transposon TNT 1-94</fullName>
    </recommendedName>
</protein>
<evidence type="ECO:0008006" key="3">
    <source>
        <dbReference type="Google" id="ProtNLM"/>
    </source>
</evidence>
<sequence>MLASTPMDYSVHLSATSGESLADPSPYRRLIGRLIYLTNTCHDITHVVQHLNQFVAKPTSAHHQVVFRVVRNLKHAPGYGIFLTVDSLLQLKAFSDSD</sequence>
<reference evidence="1 2" key="1">
    <citation type="journal article" date="2012" name="Nat. Biotechnol.">
        <title>Draft genome sequence of pigeonpea (Cajanus cajan), an orphan legume crop of resource-poor farmers.</title>
        <authorList>
            <person name="Varshney R.K."/>
            <person name="Chen W."/>
            <person name="Li Y."/>
            <person name="Bharti A.K."/>
            <person name="Saxena R.K."/>
            <person name="Schlueter J.A."/>
            <person name="Donoghue M.T."/>
            <person name="Azam S."/>
            <person name="Fan G."/>
            <person name="Whaley A.M."/>
            <person name="Farmer A.D."/>
            <person name="Sheridan J."/>
            <person name="Iwata A."/>
            <person name="Tuteja R."/>
            <person name="Penmetsa R.V."/>
            <person name="Wu W."/>
            <person name="Upadhyaya H.D."/>
            <person name="Yang S.P."/>
            <person name="Shah T."/>
            <person name="Saxena K.B."/>
            <person name="Michael T."/>
            <person name="McCombie W.R."/>
            <person name="Yang B."/>
            <person name="Zhang G."/>
            <person name="Yang H."/>
            <person name="Wang J."/>
            <person name="Spillane C."/>
            <person name="Cook D.R."/>
            <person name="May G.D."/>
            <person name="Xu X."/>
            <person name="Jackson S.A."/>
        </authorList>
    </citation>
    <scope>NUCLEOTIDE SEQUENCE [LARGE SCALE GENOMIC DNA]</scope>
    <source>
        <strain evidence="2">cv. Asha</strain>
    </source>
</reference>
<proteinExistence type="predicted"/>
<gene>
    <name evidence="1" type="ORF">KK1_015906</name>
</gene>
<dbReference type="STRING" id="3821.A0A151T325"/>
<evidence type="ECO:0000313" key="1">
    <source>
        <dbReference type="EMBL" id="KYP61417.1"/>
    </source>
</evidence>
<keyword evidence="2" id="KW-1185">Reference proteome</keyword>
<dbReference type="Gramene" id="C.cajan_15462.t">
    <property type="protein sequence ID" value="C.cajan_15462.t.cds1"/>
    <property type="gene ID" value="C.cajan_15462"/>
</dbReference>
<dbReference type="EMBL" id="CM003610">
    <property type="protein sequence ID" value="KYP61417.1"/>
    <property type="molecule type" value="Genomic_DNA"/>
</dbReference>
<accession>A0A151T325</accession>
<evidence type="ECO:0000313" key="2">
    <source>
        <dbReference type="Proteomes" id="UP000075243"/>
    </source>
</evidence>
<dbReference type="PANTHER" id="PTHR11439:SF463">
    <property type="entry name" value="REVERSE TRANSCRIPTASE TY1_COPIA-TYPE DOMAIN-CONTAINING PROTEIN"/>
    <property type="match status" value="1"/>
</dbReference>
<name>A0A151T325_CAJCA</name>
<organism evidence="1 2">
    <name type="scientific">Cajanus cajan</name>
    <name type="common">Pigeon pea</name>
    <name type="synonym">Cajanus indicus</name>
    <dbReference type="NCBI Taxonomy" id="3821"/>
    <lineage>
        <taxon>Eukaryota</taxon>
        <taxon>Viridiplantae</taxon>
        <taxon>Streptophyta</taxon>
        <taxon>Embryophyta</taxon>
        <taxon>Tracheophyta</taxon>
        <taxon>Spermatophyta</taxon>
        <taxon>Magnoliopsida</taxon>
        <taxon>eudicotyledons</taxon>
        <taxon>Gunneridae</taxon>
        <taxon>Pentapetalae</taxon>
        <taxon>rosids</taxon>
        <taxon>fabids</taxon>
        <taxon>Fabales</taxon>
        <taxon>Fabaceae</taxon>
        <taxon>Papilionoideae</taxon>
        <taxon>50 kb inversion clade</taxon>
        <taxon>NPAAA clade</taxon>
        <taxon>indigoferoid/millettioid clade</taxon>
        <taxon>Phaseoleae</taxon>
        <taxon>Cajanus</taxon>
    </lineage>
</organism>
<dbReference type="AlphaFoldDB" id="A0A151T325"/>
<dbReference type="Proteomes" id="UP000075243">
    <property type="component" value="Chromosome 8"/>
</dbReference>